<dbReference type="RefSeq" id="WP_336348880.1">
    <property type="nucleotide sequence ID" value="NZ_JAZAQL010000001.1"/>
</dbReference>
<protein>
    <recommendedName>
        <fullName evidence="4">HTTM domain-containing protein</fullName>
    </recommendedName>
</protein>
<keyword evidence="1" id="KW-0472">Membrane</keyword>
<organism evidence="2 3">
    <name type="scientific">Halorubellus litoreus</name>
    <dbReference type="NCBI Taxonomy" id="755308"/>
    <lineage>
        <taxon>Archaea</taxon>
        <taxon>Methanobacteriati</taxon>
        <taxon>Methanobacteriota</taxon>
        <taxon>Stenosarchaea group</taxon>
        <taxon>Halobacteria</taxon>
        <taxon>Halobacteriales</taxon>
        <taxon>Halorubellaceae</taxon>
        <taxon>Halorubellus</taxon>
    </lineage>
</organism>
<comment type="caution">
    <text evidence="2">The sequence shown here is derived from an EMBL/GenBank/DDBJ whole genome shotgun (WGS) entry which is preliminary data.</text>
</comment>
<dbReference type="Proteomes" id="UP001596395">
    <property type="component" value="Unassembled WGS sequence"/>
</dbReference>
<accession>A0ABD5VFA7</accession>
<dbReference type="EMBL" id="JBHSXN010000001">
    <property type="protein sequence ID" value="MFC6951872.1"/>
    <property type="molecule type" value="Genomic_DNA"/>
</dbReference>
<evidence type="ECO:0000256" key="1">
    <source>
        <dbReference type="SAM" id="Phobius"/>
    </source>
</evidence>
<keyword evidence="1" id="KW-1133">Transmembrane helix</keyword>
<feature type="transmembrane region" description="Helical" evidence="1">
    <location>
        <begin position="144"/>
        <end position="164"/>
    </location>
</feature>
<gene>
    <name evidence="2" type="ORF">ACFQGB_03260</name>
</gene>
<sequence length="273" mass="29984">MIDGIIDTNLAFRAMSAFVALWACLSGLEQLSSAGTLEDDGLLSWRVFKLYFQNNTGSRFVEPFVEPTGFKAVLVTRIVFGVLLAGAAALDALHPALFGVLFLTDVVILYRILVGLSGAYHMVMVMNIGLFLGTLFPEGSVVRVAAILFMAVQGILAYAIAGYLKLISSDWRSGTGLQGVFATYTFGENRVYDLLTSYPNVSLFASWSVIIFECLYPLVLVVDPSTTTLFFGTAIVFHLMNGLLMGLNGFILIFPASYFPVYLTNLYVHQWFL</sequence>
<feature type="transmembrane region" description="Helical" evidence="1">
    <location>
        <begin position="229"/>
        <end position="254"/>
    </location>
</feature>
<dbReference type="AlphaFoldDB" id="A0ABD5VFA7"/>
<keyword evidence="3" id="KW-1185">Reference proteome</keyword>
<reference evidence="2 3" key="1">
    <citation type="journal article" date="2019" name="Int. J. Syst. Evol. Microbiol.">
        <title>The Global Catalogue of Microorganisms (GCM) 10K type strain sequencing project: providing services to taxonomists for standard genome sequencing and annotation.</title>
        <authorList>
            <consortium name="The Broad Institute Genomics Platform"/>
            <consortium name="The Broad Institute Genome Sequencing Center for Infectious Disease"/>
            <person name="Wu L."/>
            <person name="Ma J."/>
        </authorList>
    </citation>
    <scope>NUCLEOTIDE SEQUENCE [LARGE SCALE GENOMIC DNA]</scope>
    <source>
        <strain evidence="2 3">GX26</strain>
    </source>
</reference>
<name>A0ABD5VFA7_9EURY</name>
<keyword evidence="1" id="KW-0812">Transmembrane</keyword>
<evidence type="ECO:0000313" key="2">
    <source>
        <dbReference type="EMBL" id="MFC6951872.1"/>
    </source>
</evidence>
<feature type="transmembrane region" description="Helical" evidence="1">
    <location>
        <begin position="119"/>
        <end position="137"/>
    </location>
</feature>
<evidence type="ECO:0008006" key="4">
    <source>
        <dbReference type="Google" id="ProtNLM"/>
    </source>
</evidence>
<feature type="transmembrane region" description="Helical" evidence="1">
    <location>
        <begin position="201"/>
        <end position="222"/>
    </location>
</feature>
<proteinExistence type="predicted"/>
<evidence type="ECO:0000313" key="3">
    <source>
        <dbReference type="Proteomes" id="UP001596395"/>
    </source>
</evidence>